<dbReference type="Proteomes" id="UP000830375">
    <property type="component" value="Unassembled WGS sequence"/>
</dbReference>
<evidence type="ECO:0000313" key="2">
    <source>
        <dbReference type="EMBL" id="KAI2655401.1"/>
    </source>
</evidence>
<comment type="caution">
    <text evidence="2">The sequence shown here is derived from an EMBL/GenBank/DDBJ whole genome shotgun (WGS) entry which is preliminary data.</text>
</comment>
<reference evidence="2 3" key="1">
    <citation type="submission" date="2022-01" db="EMBL/GenBank/DDBJ databases">
        <title>A high-quality chromosome-level genome assembly of rohu carp, Labeo rohita.</title>
        <authorList>
            <person name="Arick M.A. II"/>
            <person name="Hsu C.-Y."/>
            <person name="Magbanua Z."/>
            <person name="Pechanova O."/>
            <person name="Grover C."/>
            <person name="Miller E."/>
            <person name="Thrash A."/>
            <person name="Ezzel L."/>
            <person name="Alam S."/>
            <person name="Benzie J."/>
            <person name="Hamilton M."/>
            <person name="Karsi A."/>
            <person name="Lawrence M.L."/>
            <person name="Peterson D.G."/>
        </authorList>
    </citation>
    <scope>NUCLEOTIDE SEQUENCE [LARGE SCALE GENOMIC DNA]</scope>
    <source>
        <strain evidence="3">BAU-BD-2019</strain>
        <tissue evidence="2">Blood</tissue>
    </source>
</reference>
<keyword evidence="3" id="KW-1185">Reference proteome</keyword>
<protein>
    <submittedName>
        <fullName evidence="2">Conserved oligomeric Golgi complex subunit 3</fullName>
    </submittedName>
</protein>
<keyword evidence="1" id="KW-0732">Signal</keyword>
<sequence>METALLFLVLLTCFSLIETLEGEPCVGIRREDSSYDFHLPDAVVENVQDVNCDAEWTIDQITAVLDGKSAHYSHPFKNVTPHGISVSYCPFLVKFHVSCPVSSLTIIHLLTIVLPLFILRIKYVRQLLCSCINSTSIHTVFSTTLPSGGDAIKTDSSVRQHCKYILKFHTNQKSNSSNNYPHFVVGRGYGTTDCKNCKTFSLSRFSKCCYNHHPEIPVLQATRKKQIQRLSSVS</sequence>
<gene>
    <name evidence="2" type="ORF">H4Q32_017793</name>
</gene>
<evidence type="ECO:0000256" key="1">
    <source>
        <dbReference type="SAM" id="SignalP"/>
    </source>
</evidence>
<accession>A0ABQ8LXN0</accession>
<name>A0ABQ8LXN0_LABRO</name>
<proteinExistence type="predicted"/>
<dbReference type="EMBL" id="JACTAM010000016">
    <property type="protein sequence ID" value="KAI2655401.1"/>
    <property type="molecule type" value="Genomic_DNA"/>
</dbReference>
<evidence type="ECO:0000313" key="3">
    <source>
        <dbReference type="Proteomes" id="UP000830375"/>
    </source>
</evidence>
<feature type="chain" id="PRO_5047367236" evidence="1">
    <location>
        <begin position="23"/>
        <end position="234"/>
    </location>
</feature>
<organism evidence="2 3">
    <name type="scientific">Labeo rohita</name>
    <name type="common">Indian major carp</name>
    <name type="synonym">Cyprinus rohita</name>
    <dbReference type="NCBI Taxonomy" id="84645"/>
    <lineage>
        <taxon>Eukaryota</taxon>
        <taxon>Metazoa</taxon>
        <taxon>Chordata</taxon>
        <taxon>Craniata</taxon>
        <taxon>Vertebrata</taxon>
        <taxon>Euteleostomi</taxon>
        <taxon>Actinopterygii</taxon>
        <taxon>Neopterygii</taxon>
        <taxon>Teleostei</taxon>
        <taxon>Ostariophysi</taxon>
        <taxon>Cypriniformes</taxon>
        <taxon>Cyprinidae</taxon>
        <taxon>Labeoninae</taxon>
        <taxon>Labeonini</taxon>
        <taxon>Labeo</taxon>
    </lineage>
</organism>
<feature type="signal peptide" evidence="1">
    <location>
        <begin position="1"/>
        <end position="22"/>
    </location>
</feature>